<evidence type="ECO:0008006" key="4">
    <source>
        <dbReference type="Google" id="ProtNLM"/>
    </source>
</evidence>
<evidence type="ECO:0000313" key="2">
    <source>
        <dbReference type="EMBL" id="QDP97738.1"/>
    </source>
</evidence>
<feature type="chain" id="PRO_5021820071" description="Peptidase inhibitor family I36" evidence="1">
    <location>
        <begin position="22"/>
        <end position="139"/>
    </location>
</feature>
<accession>A0A516Q2V2</accession>
<feature type="signal peptide" evidence="1">
    <location>
        <begin position="1"/>
        <end position="21"/>
    </location>
</feature>
<dbReference type="AlphaFoldDB" id="A0A516Q2V2"/>
<gene>
    <name evidence="2" type="ORF">FOE78_19110</name>
</gene>
<proteinExistence type="predicted"/>
<organism evidence="2 3">
    <name type="scientific">Microlunatus elymi</name>
    <dbReference type="NCBI Taxonomy" id="2596828"/>
    <lineage>
        <taxon>Bacteria</taxon>
        <taxon>Bacillati</taxon>
        <taxon>Actinomycetota</taxon>
        <taxon>Actinomycetes</taxon>
        <taxon>Propionibacteriales</taxon>
        <taxon>Propionibacteriaceae</taxon>
        <taxon>Microlunatus</taxon>
    </lineage>
</organism>
<dbReference type="Proteomes" id="UP000319263">
    <property type="component" value="Chromosome"/>
</dbReference>
<dbReference type="KEGG" id="mik:FOE78_19110"/>
<keyword evidence="1" id="KW-0732">Signal</keyword>
<protein>
    <recommendedName>
        <fullName evidence="4">Peptidase inhibitor family I36</fullName>
    </recommendedName>
</protein>
<evidence type="ECO:0000313" key="3">
    <source>
        <dbReference type="Proteomes" id="UP000319263"/>
    </source>
</evidence>
<reference evidence="2 3" key="1">
    <citation type="submission" date="2019-07" db="EMBL/GenBank/DDBJ databases">
        <title>Microlunatus dokdonensis sp. nov. isolated from the rhizospheric soil of the wild plant Elymus tsukushiensis.</title>
        <authorList>
            <person name="Ghim S.-Y."/>
            <person name="Hwang Y.-J."/>
            <person name="Son J.-S."/>
            <person name="Shin J.-H."/>
        </authorList>
    </citation>
    <scope>NUCLEOTIDE SEQUENCE [LARGE SCALE GENOMIC DNA]</scope>
    <source>
        <strain evidence="2 3">KUDC0627</strain>
    </source>
</reference>
<dbReference type="EMBL" id="CP041692">
    <property type="protein sequence ID" value="QDP97738.1"/>
    <property type="molecule type" value="Genomic_DNA"/>
</dbReference>
<dbReference type="OrthoDB" id="3540517at2"/>
<name>A0A516Q2V2_9ACTN</name>
<dbReference type="RefSeq" id="WP_143987695.1">
    <property type="nucleotide sequence ID" value="NZ_CP041692.1"/>
</dbReference>
<keyword evidence="3" id="KW-1185">Reference proteome</keyword>
<evidence type="ECO:0000256" key="1">
    <source>
        <dbReference type="SAM" id="SignalP"/>
    </source>
</evidence>
<sequence>MFAQVILVVASILSLVTSTDAAPIHTSGVSPLGIFDSQCSGQPSTYTVEDYVDGSGRVVDLRCGTSSYGYKHIDEGRADGFNDQINNAIINTLEYGTQNPQGTAIKYDYAGFIVIFETSHYSDGAPKGIITAYSLARKA</sequence>